<proteinExistence type="predicted"/>
<keyword evidence="2" id="KW-1185">Reference proteome</keyword>
<protein>
    <recommendedName>
        <fullName evidence="3">YjbR protein</fullName>
    </recommendedName>
</protein>
<dbReference type="RefSeq" id="WP_092380112.1">
    <property type="nucleotide sequence ID" value="NZ_BOPI01000005.1"/>
</dbReference>
<evidence type="ECO:0000313" key="2">
    <source>
        <dbReference type="Proteomes" id="UP000198707"/>
    </source>
</evidence>
<evidence type="ECO:0000313" key="1">
    <source>
        <dbReference type="EMBL" id="SEJ44290.1"/>
    </source>
</evidence>
<dbReference type="Proteomes" id="UP000198707">
    <property type="component" value="Unassembled WGS sequence"/>
</dbReference>
<dbReference type="AlphaFoldDB" id="A0A1H6Z436"/>
<dbReference type="EMBL" id="FNYV01000004">
    <property type="protein sequence ID" value="SEJ44290.1"/>
    <property type="molecule type" value="Genomic_DNA"/>
</dbReference>
<dbReference type="InterPro" id="IPR058532">
    <property type="entry name" value="YjbR/MT2646/Rv2570-like"/>
</dbReference>
<gene>
    <name evidence="1" type="ORF">SAMN05443287_104418</name>
</gene>
<name>A0A1H6Z436_9ACTN</name>
<reference evidence="2" key="1">
    <citation type="submission" date="2016-10" db="EMBL/GenBank/DDBJ databases">
        <authorList>
            <person name="Varghese N."/>
            <person name="Submissions S."/>
        </authorList>
    </citation>
    <scope>NUCLEOTIDE SEQUENCE [LARGE SCALE GENOMIC DNA]</scope>
    <source>
        <strain evidence="2">CGMCC 4.7038</strain>
    </source>
</reference>
<dbReference type="Pfam" id="PF04237">
    <property type="entry name" value="YjbR"/>
    <property type="match status" value="1"/>
</dbReference>
<organism evidence="1 2">
    <name type="scientific">Micromonospora phaseoli</name>
    <dbReference type="NCBI Taxonomy" id="1144548"/>
    <lineage>
        <taxon>Bacteria</taxon>
        <taxon>Bacillati</taxon>
        <taxon>Actinomycetota</taxon>
        <taxon>Actinomycetes</taxon>
        <taxon>Micromonosporales</taxon>
        <taxon>Micromonosporaceae</taxon>
        <taxon>Micromonospora</taxon>
    </lineage>
</organism>
<dbReference type="STRING" id="1144548.SAMN05443287_104418"/>
<accession>A0A1H6Z436</accession>
<dbReference type="OrthoDB" id="954305at2"/>
<sequence>MASWDDVRRIALGLPETSERPSYEGVAAWRVKDKAFVWERPLRGKELEAFGPAAPEGPILGVRVADLGVKEALLADDPGLFFTTPHFDGYPAVLLRLDRIGVAELTELVVEAWYARAPKRLAAAYGTETTGPEG</sequence>
<evidence type="ECO:0008006" key="3">
    <source>
        <dbReference type="Google" id="ProtNLM"/>
    </source>
</evidence>